<organism>
    <name type="scientific">Macaca fascicularis</name>
    <name type="common">Crab-eating macaque</name>
    <name type="synonym">Cynomolgus monkey</name>
    <dbReference type="NCBI Taxonomy" id="9541"/>
    <lineage>
        <taxon>Eukaryota</taxon>
        <taxon>Metazoa</taxon>
        <taxon>Chordata</taxon>
        <taxon>Craniata</taxon>
        <taxon>Vertebrata</taxon>
        <taxon>Euteleostomi</taxon>
        <taxon>Mammalia</taxon>
        <taxon>Eutheria</taxon>
        <taxon>Euarchontoglires</taxon>
        <taxon>Primates</taxon>
        <taxon>Haplorrhini</taxon>
        <taxon>Catarrhini</taxon>
        <taxon>Cercopithecidae</taxon>
        <taxon>Cercopithecinae</taxon>
        <taxon>Macaca</taxon>
    </lineage>
</organism>
<dbReference type="InterPro" id="IPR036770">
    <property type="entry name" value="Ankyrin_rpt-contain_sf"/>
</dbReference>
<feature type="region of interest" description="Disordered" evidence="3">
    <location>
        <begin position="608"/>
        <end position="674"/>
    </location>
</feature>
<evidence type="ECO:0000256" key="1">
    <source>
        <dbReference type="PROSITE-ProRule" id="PRU00023"/>
    </source>
</evidence>
<reference evidence="5" key="1">
    <citation type="journal article" date="2011" name="Nat. Biotechnol.">
        <title>Genome sequencing and comparison of two nonhuman primate animal models, the cynomolgus and Chinese rhesus macaques.</title>
        <authorList>
            <person name="Yan G."/>
            <person name="Zhang G."/>
            <person name="Fang X."/>
            <person name="Zhang Y."/>
            <person name="Li C."/>
            <person name="Ling F."/>
            <person name="Cooper D.N."/>
            <person name="Li Q."/>
            <person name="Li Y."/>
            <person name="van Gool A.J."/>
            <person name="Du H."/>
            <person name="Chen J."/>
            <person name="Chen R."/>
            <person name="Zhang P."/>
            <person name="Huang Z."/>
            <person name="Thompson J.R."/>
            <person name="Meng Y."/>
            <person name="Bai Y."/>
            <person name="Wang J."/>
            <person name="Zhuo M."/>
            <person name="Wang T."/>
            <person name="Huang Y."/>
            <person name="Wei L."/>
            <person name="Li J."/>
            <person name="Wang Z."/>
            <person name="Hu H."/>
            <person name="Yang P."/>
            <person name="Le L."/>
            <person name="Stenson P.D."/>
            <person name="Li B."/>
            <person name="Liu X."/>
            <person name="Ball E.V."/>
            <person name="An N."/>
            <person name="Huang Q."/>
            <person name="Zhang Y."/>
            <person name="Fan W."/>
            <person name="Zhang X."/>
            <person name="Li Y."/>
            <person name="Wang W."/>
            <person name="Katze M.G."/>
            <person name="Su B."/>
            <person name="Nielsen R."/>
            <person name="Yang H."/>
            <person name="Wang J."/>
            <person name="Wang X."/>
            <person name="Wang J."/>
        </authorList>
    </citation>
    <scope>NUCLEOTIDE SEQUENCE [LARGE SCALE GENOMIC DNA]</scope>
    <source>
        <strain evidence="5">CE-4</strain>
    </source>
</reference>
<feature type="repeat" description="ANK" evidence="1">
    <location>
        <begin position="515"/>
        <end position="547"/>
    </location>
</feature>
<feature type="region of interest" description="Disordered" evidence="3">
    <location>
        <begin position="199"/>
        <end position="218"/>
    </location>
</feature>
<proteinExistence type="predicted"/>
<feature type="compositionally biased region" description="Basic and acidic residues" evidence="3">
    <location>
        <begin position="892"/>
        <end position="901"/>
    </location>
</feature>
<feature type="compositionally biased region" description="Low complexity" evidence="3">
    <location>
        <begin position="727"/>
        <end position="744"/>
    </location>
</feature>
<feature type="compositionally biased region" description="Basic and acidic residues" evidence="3">
    <location>
        <begin position="1070"/>
        <end position="1085"/>
    </location>
</feature>
<dbReference type="SMART" id="SM00248">
    <property type="entry name" value="ANK"/>
    <property type="match status" value="2"/>
</dbReference>
<feature type="region of interest" description="Disordered" evidence="3">
    <location>
        <begin position="727"/>
        <end position="771"/>
    </location>
</feature>
<evidence type="ECO:0000256" key="3">
    <source>
        <dbReference type="SAM" id="MobiDB-lite"/>
    </source>
</evidence>
<dbReference type="PANTHER" id="PTHR22882">
    <property type="entry name" value="SYNPHILIN-1"/>
    <property type="match status" value="1"/>
</dbReference>
<feature type="region of interest" description="Disordered" evidence="3">
    <location>
        <begin position="227"/>
        <end position="259"/>
    </location>
</feature>
<evidence type="ECO:0000259" key="4">
    <source>
        <dbReference type="Pfam" id="PF16700"/>
    </source>
</evidence>
<keyword evidence="1" id="KW-0040">ANK repeat</keyword>
<dbReference type="Gene3D" id="6.10.250.750">
    <property type="match status" value="1"/>
</dbReference>
<dbReference type="Pfam" id="PF16700">
    <property type="entry name" value="SNCAIP_SNCA_bd"/>
    <property type="match status" value="1"/>
</dbReference>
<gene>
    <name evidence="5" type="ORF">EGM_15317</name>
</gene>
<dbReference type="InterPro" id="IPR040133">
    <property type="entry name" value="SNCAIP"/>
</dbReference>
<dbReference type="InterPro" id="IPR002110">
    <property type="entry name" value="Ankyrin_rpt"/>
</dbReference>
<feature type="compositionally biased region" description="Basic and acidic residues" evidence="3">
    <location>
        <begin position="745"/>
        <end position="759"/>
    </location>
</feature>
<dbReference type="PROSITE" id="PS50297">
    <property type="entry name" value="ANK_REP_REGION"/>
    <property type="match status" value="1"/>
</dbReference>
<name>G7P847_MACFA</name>
<protein>
    <recommendedName>
        <fullName evidence="4">Synphilin-1 alpha-Synuclein-binding domain-containing protein</fullName>
    </recommendedName>
</protein>
<accession>G7P847</accession>
<dbReference type="Pfam" id="PF12796">
    <property type="entry name" value="Ank_2"/>
    <property type="match status" value="1"/>
</dbReference>
<dbReference type="InterPro" id="IPR032027">
    <property type="entry name" value="SNCAIP_SNCA-bd"/>
</dbReference>
<dbReference type="Gene3D" id="1.25.40.20">
    <property type="entry name" value="Ankyrin repeat-containing domain"/>
    <property type="match status" value="1"/>
</dbReference>
<dbReference type="PROSITE" id="PS50088">
    <property type="entry name" value="ANK_REPEAT"/>
    <property type="match status" value="1"/>
</dbReference>
<evidence type="ECO:0000313" key="5">
    <source>
        <dbReference type="EMBL" id="EHH54468.1"/>
    </source>
</evidence>
<feature type="domain" description="Synphilin-1 alpha-Synuclein-binding" evidence="4">
    <location>
        <begin position="571"/>
        <end position="614"/>
    </location>
</feature>
<dbReference type="PANTHER" id="PTHR22882:SF3">
    <property type="entry name" value="SYNPHILIN-1"/>
    <property type="match status" value="1"/>
</dbReference>
<feature type="coiled-coil region" evidence="2">
    <location>
        <begin position="581"/>
        <end position="608"/>
    </location>
</feature>
<feature type="region of interest" description="Disordered" evidence="3">
    <location>
        <begin position="1062"/>
        <end position="1085"/>
    </location>
</feature>
<feature type="compositionally biased region" description="Polar residues" evidence="3">
    <location>
        <begin position="418"/>
        <end position="427"/>
    </location>
</feature>
<dbReference type="Proteomes" id="UP000009130">
    <property type="component" value="Chromosome 6"/>
</dbReference>
<feature type="region of interest" description="Disordered" evidence="3">
    <location>
        <begin position="956"/>
        <end position="976"/>
    </location>
</feature>
<dbReference type="GO" id="GO:0031625">
    <property type="term" value="F:ubiquitin protein ligase binding"/>
    <property type="evidence" value="ECO:0007669"/>
    <property type="project" value="TreeGrafter"/>
</dbReference>
<feature type="compositionally biased region" description="Pro residues" evidence="3">
    <location>
        <begin position="830"/>
        <end position="841"/>
    </location>
</feature>
<dbReference type="AlphaFoldDB" id="G7P847"/>
<sequence>MEKQNTAGLALWNGGICMARGGHCRNGGPLSKGTEGKQNFGSTGTLKKLRQLVNLCQSSSWDMDNRSQGNRLQKLGLEDTDREDALGFGSHRAKLTVVAALGACHCPENEYSVTSLKTIPELCRRCDTQNEDRSVNCTLLTETSHQVLKPDFLAFPDVPYQFITSSSWNCGISTLITNTQKPTGIADVYSKFRPVKRVSPLKHQPETLENNESDDQKNQKVVEYQKGGESDLGPQPEELSPGDGVGGPPGKSSEPSTSLGELEHYDLDMDEILDVPYIKSSQQLASFTKVTSEKRILGLCTTINGLSGKACSTGSSESSSSNMAPFCVLSPVKSPHLRKASAVIRDQHKLATEETEISPPLVKCGSAYEPENQSKDFLNKTFSDPHGRKVEKTTPDCQLRAFHLQSSAAESKPEEQVSGLNWTSSQGPEERSEYLKKVKSILNIVKEGQISLLNGQLECVRWMVSETEAIAELSCSKDFPSLIHYAGCYGQEKILLWLLQFMQEQGISLDEVDQDGNSAVHVASQHGYLGCIQTLVEYGANVTMQNHAGEKPSQSAERQGHTLCSRYLVVVETCMSLASQVVKLTKQLKEQTVERVTLQNQLQQFLEAQKSEGKSLPSSPSSPSSPACRKSQWKSPDADDDSVAKSKPGVQEGIQVLGSLSASSRARPKAKDEDSDKILRQLLGKEISENVCTQEKLSLEFQDAQASSRNSKKIPLEKRELKLARLRQLMQRSLSESDTDSNNSEDPKNTPVRKADRPRPQPIVESVESMDSAESLHLMIKKHTLASGGRRFPFSIKTSKSLDGHSPSPTSESSEPDLESQYPGSGSTPPNQPSGDPPQPNPDSTAAQKVATSPKSALKSPSSKRRTSQNLKLRVTFEEPVVQMEQPSLELNGEKDKDKGRTLQRTSTSNESGDQLKRPFGAFRSIMETLSGNQNNNNNYQAANQLKTSTLPLTSLGRKTTDAKGNPASSTNKGKNKAEMYSSCINLSSNTLIEEHLHNYARQGALPCPRNLERARWAYVHVEEKKFPFKLTEQRVYEFHSMCCVLVWVLAEEVMVRSHSQPLGFGQNEASKKEDPEKVNSKVCV</sequence>
<feature type="region of interest" description="Disordered" evidence="3">
    <location>
        <begin position="407"/>
        <end position="427"/>
    </location>
</feature>
<feature type="compositionally biased region" description="Low complexity" evidence="3">
    <location>
        <begin position="615"/>
        <end position="626"/>
    </location>
</feature>
<dbReference type="SUPFAM" id="SSF48403">
    <property type="entry name" value="Ankyrin repeat"/>
    <property type="match status" value="1"/>
</dbReference>
<feature type="compositionally biased region" description="Polar residues" evidence="3">
    <location>
        <begin position="903"/>
        <end position="913"/>
    </location>
</feature>
<feature type="region of interest" description="Disordered" evidence="3">
    <location>
        <begin position="796"/>
        <end position="918"/>
    </location>
</feature>
<evidence type="ECO:0000256" key="2">
    <source>
        <dbReference type="SAM" id="Coils"/>
    </source>
</evidence>
<dbReference type="EMBL" id="CM001281">
    <property type="protein sequence ID" value="EHH54468.1"/>
    <property type="molecule type" value="Genomic_DNA"/>
</dbReference>
<keyword evidence="2" id="KW-0175">Coiled coil</keyword>